<dbReference type="AlphaFoldDB" id="A0A108U5K4"/>
<evidence type="ECO:0000313" key="5">
    <source>
        <dbReference type="Proteomes" id="UP000023435"/>
    </source>
</evidence>
<dbReference type="InterPro" id="IPR002477">
    <property type="entry name" value="Peptidoglycan-bd-like"/>
</dbReference>
<protein>
    <submittedName>
        <fullName evidence="4">Uncharacterized protein</fullName>
    </submittedName>
</protein>
<dbReference type="InterPro" id="IPR036366">
    <property type="entry name" value="PGBDSf"/>
</dbReference>
<dbReference type="Pfam" id="PF20410">
    <property type="entry name" value="X-Tfes_XVIPCD"/>
    <property type="match status" value="1"/>
</dbReference>
<dbReference type="InterPro" id="IPR011055">
    <property type="entry name" value="Dup_hybrid_motif"/>
</dbReference>
<dbReference type="InterPro" id="IPR036365">
    <property type="entry name" value="PGBD-like_sf"/>
</dbReference>
<gene>
    <name evidence="4" type="ORF">AZ78_0513</name>
</gene>
<accession>A0A108U5K4</accession>
<feature type="region of interest" description="Disordered" evidence="1">
    <location>
        <begin position="298"/>
        <end position="328"/>
    </location>
</feature>
<dbReference type="RefSeq" id="WP_051547382.1">
    <property type="nucleotide sequence ID" value="NZ_JAJA02000001.1"/>
</dbReference>
<name>A0A108U5K4_9GAMM</name>
<evidence type="ECO:0000259" key="3">
    <source>
        <dbReference type="Pfam" id="PF20410"/>
    </source>
</evidence>
<feature type="domain" description="X-Tfes XVIPCD" evidence="3">
    <location>
        <begin position="340"/>
        <end position="436"/>
    </location>
</feature>
<dbReference type="OrthoDB" id="6046149at2"/>
<evidence type="ECO:0000313" key="4">
    <source>
        <dbReference type="EMBL" id="KWS02967.1"/>
    </source>
</evidence>
<evidence type="ECO:0000259" key="2">
    <source>
        <dbReference type="Pfam" id="PF01471"/>
    </source>
</evidence>
<feature type="region of interest" description="Disordered" evidence="1">
    <location>
        <begin position="422"/>
        <end position="458"/>
    </location>
</feature>
<feature type="compositionally biased region" description="Low complexity" evidence="1">
    <location>
        <begin position="308"/>
        <end position="322"/>
    </location>
</feature>
<reference evidence="4 5" key="1">
    <citation type="journal article" date="2014" name="Genome Announc.">
        <title>Draft Genome Sequence of Lysobacter capsici AZ78, a Bacterium Antagonistic to Plant-Pathogenic Oomycetes.</title>
        <authorList>
            <person name="Puopolo G."/>
            <person name="Sonego P."/>
            <person name="Engelen K."/>
            <person name="Pertot I."/>
        </authorList>
    </citation>
    <scope>NUCLEOTIDE SEQUENCE [LARGE SCALE GENOMIC DNA]</scope>
    <source>
        <strain evidence="4 5">AZ78</strain>
    </source>
</reference>
<keyword evidence="5" id="KW-1185">Reference proteome</keyword>
<evidence type="ECO:0000256" key="1">
    <source>
        <dbReference type="SAM" id="MobiDB-lite"/>
    </source>
</evidence>
<dbReference type="Pfam" id="PF01471">
    <property type="entry name" value="PG_binding_1"/>
    <property type="match status" value="1"/>
</dbReference>
<sequence length="458" mass="49773">MPKYTIVESIDAKNTINDIHDYEDIERHHPSRGNENGRVYGTVNGQREELLGNYNGTAHVTRDNDYFVSKDLILNNGKNVPVPAVANGYIGAIDPNNGIVEIYDRPSTDPDRELIAKYRHLDLSNTQLKPDMPIEYGQPLAPQGGYNNGNPKAFGPHVHIDINTQYLPQMERYIRDMDNGTITTDTRPSRSENLTGEATVTNLSTDRRQVYPGSVGRTAPAAPMADGVLSQREKGQEVRELQERLNELGYTDASGQPLRADGNFGQKTKEAVKAFQQDHDGLTVDGIAGSKTLDALKTATAKGPAQDTSTPTQASSQPAQPAKQGTALAQTATGPLLSYPSHPDHGLYKEALAGIEKLGPQGFKDQAERERAAATLTYEAKVSGMSKIDHVVPNASGTGLFAVQGALNDPAHQRIYADKAQAVQQPVDETTEQLSQDVLRQTNAPSQTNQDQVKPMTV</sequence>
<comment type="caution">
    <text evidence="4">The sequence shown here is derived from an EMBL/GenBank/DDBJ whole genome shotgun (WGS) entry which is preliminary data.</text>
</comment>
<dbReference type="Gene3D" id="1.10.101.10">
    <property type="entry name" value="PGBD-like superfamily/PGBD"/>
    <property type="match status" value="1"/>
</dbReference>
<feature type="domain" description="Peptidoglycan binding-like" evidence="2">
    <location>
        <begin position="235"/>
        <end position="296"/>
    </location>
</feature>
<feature type="compositionally biased region" description="Polar residues" evidence="1">
    <location>
        <begin position="422"/>
        <end position="452"/>
    </location>
</feature>
<dbReference type="InterPro" id="IPR046519">
    <property type="entry name" value="X-Tfes_XVIPCD"/>
</dbReference>
<dbReference type="SUPFAM" id="SSF47090">
    <property type="entry name" value="PGBD-like"/>
    <property type="match status" value="1"/>
</dbReference>
<dbReference type="Proteomes" id="UP000023435">
    <property type="component" value="Unassembled WGS sequence"/>
</dbReference>
<proteinExistence type="predicted"/>
<organism evidence="4 5">
    <name type="scientific">Lysobacter capsici AZ78</name>
    <dbReference type="NCBI Taxonomy" id="1444315"/>
    <lineage>
        <taxon>Bacteria</taxon>
        <taxon>Pseudomonadati</taxon>
        <taxon>Pseudomonadota</taxon>
        <taxon>Gammaproteobacteria</taxon>
        <taxon>Lysobacterales</taxon>
        <taxon>Lysobacteraceae</taxon>
        <taxon>Lysobacter</taxon>
    </lineage>
</organism>
<dbReference type="Gene3D" id="2.70.70.10">
    <property type="entry name" value="Glucose Permease (Domain IIA)"/>
    <property type="match status" value="1"/>
</dbReference>
<dbReference type="EMBL" id="JAJA02000001">
    <property type="protein sequence ID" value="KWS02967.1"/>
    <property type="molecule type" value="Genomic_DNA"/>
</dbReference>